<dbReference type="SUPFAM" id="SSF52833">
    <property type="entry name" value="Thioredoxin-like"/>
    <property type="match status" value="1"/>
</dbReference>
<dbReference type="RefSeq" id="WP_155176147.1">
    <property type="nucleotide sequence ID" value="NZ_SMLW01000666.1"/>
</dbReference>
<proteinExistence type="predicted"/>
<dbReference type="EMBL" id="SMLW01000666">
    <property type="protein sequence ID" value="MTI28529.1"/>
    <property type="molecule type" value="Genomic_DNA"/>
</dbReference>
<organism evidence="1 2">
    <name type="scientific">Fulvivirga kasyanovii</name>
    <dbReference type="NCBI Taxonomy" id="396812"/>
    <lineage>
        <taxon>Bacteria</taxon>
        <taxon>Pseudomonadati</taxon>
        <taxon>Bacteroidota</taxon>
        <taxon>Cytophagia</taxon>
        <taxon>Cytophagales</taxon>
        <taxon>Fulvivirgaceae</taxon>
        <taxon>Fulvivirga</taxon>
    </lineage>
</organism>
<name>A0ABW9RWB0_9BACT</name>
<gene>
    <name evidence="1" type="ORF">E1163_26465</name>
</gene>
<evidence type="ECO:0000313" key="2">
    <source>
        <dbReference type="Proteomes" id="UP000798808"/>
    </source>
</evidence>
<comment type="caution">
    <text evidence="1">The sequence shown here is derived from an EMBL/GenBank/DDBJ whole genome shotgun (WGS) entry which is preliminary data.</text>
</comment>
<sequence length="289" mass="33241">MLVISCYQNEIAIPLDKTVKNRSLSAWSLSKFDPHYQENISLNGKFNSYHLIVNPTTNELLLTDVHFKAADFVSDKNQFKVVVIDQNKNDSLDSEDEIFITSILADSVLTLGDSGVKNKNPLIVKNRDKFFEIFFKDYSLQKVFISPTENTNYDIEFVDHLNKDYRLVDQAMNFKDIETYLKPNTRLYILNVSTTCKGCINALSETNKLMNSAKNITALILFPENDNWEKINELTKNLKGNPDIAILKTQNPDFRKDFDFIAYPDGALFESDGSLLYNHIFPDRIAYIF</sequence>
<evidence type="ECO:0000313" key="1">
    <source>
        <dbReference type="EMBL" id="MTI28529.1"/>
    </source>
</evidence>
<reference evidence="1 2" key="1">
    <citation type="submission" date="2019-02" db="EMBL/GenBank/DDBJ databases">
        <authorList>
            <person name="Goldberg S.R."/>
            <person name="Haltli B.A."/>
            <person name="Correa H."/>
            <person name="Russell K.G."/>
        </authorList>
    </citation>
    <scope>NUCLEOTIDE SEQUENCE [LARGE SCALE GENOMIC DNA]</scope>
    <source>
        <strain evidence="1 2">JCM 16186</strain>
    </source>
</reference>
<keyword evidence="2" id="KW-1185">Reference proteome</keyword>
<accession>A0ABW9RWB0</accession>
<dbReference type="InterPro" id="IPR036249">
    <property type="entry name" value="Thioredoxin-like_sf"/>
</dbReference>
<protein>
    <recommendedName>
        <fullName evidence="3">Redoxin domain-containing protein</fullName>
    </recommendedName>
</protein>
<evidence type="ECO:0008006" key="3">
    <source>
        <dbReference type="Google" id="ProtNLM"/>
    </source>
</evidence>
<dbReference type="Proteomes" id="UP000798808">
    <property type="component" value="Unassembled WGS sequence"/>
</dbReference>